<dbReference type="RefSeq" id="WP_072984080.1">
    <property type="nucleotide sequence ID" value="NZ_FQZB01000003.1"/>
</dbReference>
<evidence type="ECO:0000256" key="2">
    <source>
        <dbReference type="ARBA" id="ARBA00022448"/>
    </source>
</evidence>
<evidence type="ECO:0000313" key="13">
    <source>
        <dbReference type="EMBL" id="SHI33656.1"/>
    </source>
</evidence>
<keyword evidence="4 9" id="KW-0812">Transmembrane</keyword>
<dbReference type="InterPro" id="IPR005791">
    <property type="entry name" value="SecD"/>
</dbReference>
<protein>
    <recommendedName>
        <fullName evidence="9">Protein translocase subunit SecD</fullName>
    </recommendedName>
</protein>
<evidence type="ECO:0000256" key="1">
    <source>
        <dbReference type="ARBA" id="ARBA00004651"/>
    </source>
</evidence>
<feature type="transmembrane region" description="Helical" evidence="9">
    <location>
        <begin position="271"/>
        <end position="291"/>
    </location>
</feature>
<dbReference type="InterPro" id="IPR048631">
    <property type="entry name" value="SecD_1st"/>
</dbReference>
<reference evidence="13 14" key="1">
    <citation type="submission" date="2016-11" db="EMBL/GenBank/DDBJ databases">
        <authorList>
            <person name="Jaros S."/>
            <person name="Januszkiewicz K."/>
            <person name="Wedrychowicz H."/>
        </authorList>
    </citation>
    <scope>NUCLEOTIDE SEQUENCE [LARGE SCALE GENOMIC DNA]</scope>
    <source>
        <strain evidence="13 14">DSM 21758</strain>
    </source>
</reference>
<dbReference type="GO" id="GO:0005886">
    <property type="term" value="C:plasma membrane"/>
    <property type="evidence" value="ECO:0007669"/>
    <property type="project" value="UniProtKB-SubCell"/>
</dbReference>
<feature type="transmembrane region" description="Helical" evidence="9">
    <location>
        <begin position="297"/>
        <end position="318"/>
    </location>
</feature>
<dbReference type="Pfam" id="PF02355">
    <property type="entry name" value="SecD_SecF_C"/>
    <property type="match status" value="1"/>
</dbReference>
<keyword evidence="2 9" id="KW-0813">Transport</keyword>
<dbReference type="Pfam" id="PF21760">
    <property type="entry name" value="SecD_1st"/>
    <property type="match status" value="1"/>
</dbReference>
<dbReference type="GO" id="GO:0006605">
    <property type="term" value="P:protein targeting"/>
    <property type="evidence" value="ECO:0007669"/>
    <property type="project" value="UniProtKB-UniRule"/>
</dbReference>
<dbReference type="STRING" id="1121302.SAMN02745163_00035"/>
<keyword evidence="5 9" id="KW-0653">Protein transport</keyword>
<evidence type="ECO:0000256" key="7">
    <source>
        <dbReference type="ARBA" id="ARBA00023010"/>
    </source>
</evidence>
<evidence type="ECO:0000259" key="12">
    <source>
        <dbReference type="Pfam" id="PF22599"/>
    </source>
</evidence>
<feature type="transmembrane region" description="Helical" evidence="9">
    <location>
        <begin position="7"/>
        <end position="26"/>
    </location>
</feature>
<keyword evidence="3 9" id="KW-1003">Cell membrane</keyword>
<evidence type="ECO:0000256" key="6">
    <source>
        <dbReference type="ARBA" id="ARBA00022989"/>
    </source>
</evidence>
<keyword evidence="6 9" id="KW-1133">Transmembrane helix</keyword>
<feature type="transmembrane region" description="Helical" evidence="9">
    <location>
        <begin position="339"/>
        <end position="364"/>
    </location>
</feature>
<comment type="subunit">
    <text evidence="9">Forms a complex with SecF. Part of the essential Sec protein translocation apparatus which comprises SecA, SecYEG and auxiliary proteins SecDF. Other proteins may also be involved.</text>
</comment>
<dbReference type="NCBIfam" id="TIGR00916">
    <property type="entry name" value="2A0604s01"/>
    <property type="match status" value="1"/>
</dbReference>
<dbReference type="GO" id="GO:0043952">
    <property type="term" value="P:protein transport by the Sec complex"/>
    <property type="evidence" value="ECO:0007669"/>
    <property type="project" value="UniProtKB-UniRule"/>
</dbReference>
<evidence type="ECO:0000259" key="10">
    <source>
        <dbReference type="Pfam" id="PF02355"/>
    </source>
</evidence>
<dbReference type="GO" id="GO:0065002">
    <property type="term" value="P:intracellular protein transmembrane transport"/>
    <property type="evidence" value="ECO:0007669"/>
    <property type="project" value="UniProtKB-UniRule"/>
</dbReference>
<evidence type="ECO:0000256" key="4">
    <source>
        <dbReference type="ARBA" id="ARBA00022692"/>
    </source>
</evidence>
<dbReference type="FunFam" id="1.20.1640.10:FF:000004">
    <property type="entry name" value="Protein translocase subunit SecD"/>
    <property type="match status" value="1"/>
</dbReference>
<dbReference type="GO" id="GO:0015450">
    <property type="term" value="F:protein-transporting ATPase activity"/>
    <property type="evidence" value="ECO:0007669"/>
    <property type="project" value="InterPro"/>
</dbReference>
<evidence type="ECO:0000313" key="14">
    <source>
        <dbReference type="Proteomes" id="UP000184310"/>
    </source>
</evidence>
<dbReference type="InterPro" id="IPR054384">
    <property type="entry name" value="SecDF_P1_head"/>
</dbReference>
<dbReference type="Gene3D" id="3.30.70.3220">
    <property type="match status" value="1"/>
</dbReference>
<feature type="transmembrane region" description="Helical" evidence="9">
    <location>
        <begin position="247"/>
        <end position="266"/>
    </location>
</feature>
<dbReference type="InterPro" id="IPR055344">
    <property type="entry name" value="SecD_SecF_C_bact"/>
</dbReference>
<dbReference type="AlphaFoldDB" id="A0A1M6AB30"/>
<proteinExistence type="inferred from homology"/>
<feature type="transmembrane region" description="Helical" evidence="9">
    <location>
        <begin position="370"/>
        <end position="394"/>
    </location>
</feature>
<feature type="domain" description="Protein translocase subunit SecDF P1" evidence="11">
    <location>
        <begin position="70"/>
        <end position="126"/>
    </location>
</feature>
<dbReference type="InterPro" id="IPR048634">
    <property type="entry name" value="SecD_SecF_C"/>
</dbReference>
<evidence type="ECO:0000256" key="3">
    <source>
        <dbReference type="ARBA" id="ARBA00022475"/>
    </source>
</evidence>
<evidence type="ECO:0000259" key="11">
    <source>
        <dbReference type="Pfam" id="PF21760"/>
    </source>
</evidence>
<dbReference type="NCBIfam" id="TIGR01129">
    <property type="entry name" value="secD"/>
    <property type="match status" value="1"/>
</dbReference>
<gene>
    <name evidence="9" type="primary">secD</name>
    <name evidence="13" type="ORF">SAMN02745163_00035</name>
</gene>
<dbReference type="EMBL" id="FQZB01000003">
    <property type="protein sequence ID" value="SHI33656.1"/>
    <property type="molecule type" value="Genomic_DNA"/>
</dbReference>
<feature type="domain" description="Protein export membrane protein SecD/SecF C-terminal" evidence="10">
    <location>
        <begin position="228"/>
        <end position="393"/>
    </location>
</feature>
<dbReference type="PANTHER" id="PTHR30081">
    <property type="entry name" value="PROTEIN-EXPORT MEMBRANE PROTEIN SEC"/>
    <property type="match status" value="1"/>
</dbReference>
<dbReference type="InterPro" id="IPR022813">
    <property type="entry name" value="SecD/SecF_arch_bac"/>
</dbReference>
<dbReference type="HAMAP" id="MF_01463_B">
    <property type="entry name" value="SecD_B"/>
    <property type="match status" value="1"/>
</dbReference>
<accession>A0A1M6AB30</accession>
<comment type="function">
    <text evidence="9">Part of the Sec protein translocase complex. Interacts with the SecYEG preprotein conducting channel. SecDF uses the proton motive force (PMF) to complete protein translocation after the ATP-dependent function of SecA.</text>
</comment>
<keyword evidence="7 9" id="KW-0811">Translocation</keyword>
<feature type="domain" description="SecDF P1 head subdomain" evidence="12">
    <location>
        <begin position="128"/>
        <end position="224"/>
    </location>
</feature>
<sequence length="416" mass="44105">MKTKARSIIVFILIVLVIGVVGFVGFKGAIIGDYQIKSFDKTITKGLDLQGGVSVVMEIKQDKVKREDLEKTKEVLALRVNKVGVSETVVAIEGNNKIRIDIPGKYDSKTIVDSLSKTGELKFIGPDQAEILTGKDVAKATPRTNPQSGKPEVGLELTESGKKKFADATTKFVGQNIAIKMDEDVLTNPVVNEPILGGEASISGSKSLQEAKKLAALINGGALPLPVKTASVQTVGAQLGADALPNAMKAGVVGIGIIFLFLILYYRVPGFLACISLSFYIVILLLTFALMGATLTLPGIAGFLLTIGMAADANILIFERTREELRTGKSIKASIESGLHNAMSSIVDSNLTTIIGGIVLYIFGAGPVKGFALTLIMGIVLSLLTAIVFTKLLMKLGTQMGILSKPSLFGVKRRAN</sequence>
<evidence type="ECO:0000256" key="5">
    <source>
        <dbReference type="ARBA" id="ARBA00022927"/>
    </source>
</evidence>
<keyword evidence="8 9" id="KW-0472">Membrane</keyword>
<comment type="similarity">
    <text evidence="9">Belongs to the SecD/SecF family. SecD subfamily.</text>
</comment>
<comment type="subcellular location">
    <subcellularLocation>
        <location evidence="1 9">Cell membrane</location>
        <topology evidence="1 9">Multi-pass membrane protein</topology>
    </subcellularLocation>
</comment>
<dbReference type="Gene3D" id="1.20.1640.10">
    <property type="entry name" value="Multidrug efflux transporter AcrB transmembrane domain"/>
    <property type="match status" value="1"/>
</dbReference>
<organism evidence="13 14">
    <name type="scientific">Clostridium cavendishii DSM 21758</name>
    <dbReference type="NCBI Taxonomy" id="1121302"/>
    <lineage>
        <taxon>Bacteria</taxon>
        <taxon>Bacillati</taxon>
        <taxon>Bacillota</taxon>
        <taxon>Clostridia</taxon>
        <taxon>Eubacteriales</taxon>
        <taxon>Clostridiaceae</taxon>
        <taxon>Clostridium</taxon>
    </lineage>
</organism>
<name>A0A1M6AB30_9CLOT</name>
<dbReference type="PANTHER" id="PTHR30081:SF1">
    <property type="entry name" value="PROTEIN TRANSLOCASE SUBUNIT SECD"/>
    <property type="match status" value="1"/>
</dbReference>
<evidence type="ECO:0000256" key="8">
    <source>
        <dbReference type="ARBA" id="ARBA00023136"/>
    </source>
</evidence>
<dbReference type="Pfam" id="PF22599">
    <property type="entry name" value="SecDF_P1_head"/>
    <property type="match status" value="1"/>
</dbReference>
<dbReference type="Proteomes" id="UP000184310">
    <property type="component" value="Unassembled WGS sequence"/>
</dbReference>
<evidence type="ECO:0000256" key="9">
    <source>
        <dbReference type="HAMAP-Rule" id="MF_01463"/>
    </source>
</evidence>
<keyword evidence="14" id="KW-1185">Reference proteome</keyword>
<dbReference type="SUPFAM" id="SSF82866">
    <property type="entry name" value="Multidrug efflux transporter AcrB transmembrane domain"/>
    <property type="match status" value="1"/>
</dbReference>